<protein>
    <recommendedName>
        <fullName evidence="6">RNA polymerase sigma factor</fullName>
    </recommendedName>
</protein>
<dbReference type="PANTHER" id="PTHR43133:SF8">
    <property type="entry name" value="RNA POLYMERASE SIGMA FACTOR HI_1459-RELATED"/>
    <property type="match status" value="1"/>
</dbReference>
<dbReference type="GO" id="GO:0006352">
    <property type="term" value="P:DNA-templated transcription initiation"/>
    <property type="evidence" value="ECO:0007669"/>
    <property type="project" value="InterPro"/>
</dbReference>
<dbReference type="Pfam" id="PF04542">
    <property type="entry name" value="Sigma70_r2"/>
    <property type="match status" value="1"/>
</dbReference>
<evidence type="ECO:0000256" key="4">
    <source>
        <dbReference type="ARBA" id="ARBA00023125"/>
    </source>
</evidence>
<name>A0A2S4A1U2_ARTGL</name>
<evidence type="ECO:0000256" key="7">
    <source>
        <dbReference type="SAM" id="MobiDB-lite"/>
    </source>
</evidence>
<keyword evidence="5 6" id="KW-0804">Transcription</keyword>
<dbReference type="OrthoDB" id="7376212at2"/>
<dbReference type="InterPro" id="IPR000838">
    <property type="entry name" value="RNA_pol_sigma70_ECF_CS"/>
</dbReference>
<keyword evidence="2 6" id="KW-0805">Transcription regulation</keyword>
<dbReference type="GO" id="GO:0016987">
    <property type="term" value="F:sigma factor activity"/>
    <property type="evidence" value="ECO:0007669"/>
    <property type="project" value="UniProtKB-KW"/>
</dbReference>
<evidence type="ECO:0000313" key="11">
    <source>
        <dbReference type="Proteomes" id="UP000237061"/>
    </source>
</evidence>
<keyword evidence="3 6" id="KW-0731">Sigma factor</keyword>
<dbReference type="InterPro" id="IPR007627">
    <property type="entry name" value="RNA_pol_sigma70_r2"/>
</dbReference>
<comment type="similarity">
    <text evidence="1 6">Belongs to the sigma-70 factor family. ECF subfamily.</text>
</comment>
<dbReference type="Proteomes" id="UP000237061">
    <property type="component" value="Unassembled WGS sequence"/>
</dbReference>
<dbReference type="Pfam" id="PF08281">
    <property type="entry name" value="Sigma70_r4_2"/>
    <property type="match status" value="1"/>
</dbReference>
<dbReference type="SUPFAM" id="SSF88659">
    <property type="entry name" value="Sigma3 and sigma4 domains of RNA polymerase sigma factors"/>
    <property type="match status" value="1"/>
</dbReference>
<dbReference type="CDD" id="cd06171">
    <property type="entry name" value="Sigma70_r4"/>
    <property type="match status" value="1"/>
</dbReference>
<keyword evidence="4 6" id="KW-0238">DNA-binding</keyword>
<keyword evidence="11" id="KW-1185">Reference proteome</keyword>
<dbReference type="GO" id="GO:0006950">
    <property type="term" value="P:response to stress"/>
    <property type="evidence" value="ECO:0007669"/>
    <property type="project" value="UniProtKB-ARBA"/>
</dbReference>
<dbReference type="InterPro" id="IPR039425">
    <property type="entry name" value="RNA_pol_sigma-70-like"/>
</dbReference>
<dbReference type="InterPro" id="IPR013325">
    <property type="entry name" value="RNA_pol_sigma_r2"/>
</dbReference>
<evidence type="ECO:0000259" key="9">
    <source>
        <dbReference type="Pfam" id="PF08281"/>
    </source>
</evidence>
<dbReference type="Gene3D" id="1.10.10.10">
    <property type="entry name" value="Winged helix-like DNA-binding domain superfamily/Winged helix DNA-binding domain"/>
    <property type="match status" value="1"/>
</dbReference>
<gene>
    <name evidence="10" type="ORF">CVS27_01710</name>
</gene>
<evidence type="ECO:0000256" key="1">
    <source>
        <dbReference type="ARBA" id="ARBA00010641"/>
    </source>
</evidence>
<dbReference type="InterPro" id="IPR013324">
    <property type="entry name" value="RNA_pol_sigma_r3/r4-like"/>
</dbReference>
<evidence type="ECO:0000256" key="5">
    <source>
        <dbReference type="ARBA" id="ARBA00023163"/>
    </source>
</evidence>
<dbReference type="Gene3D" id="1.10.1740.10">
    <property type="match status" value="1"/>
</dbReference>
<dbReference type="InterPro" id="IPR013249">
    <property type="entry name" value="RNA_pol_sigma70_r4_t2"/>
</dbReference>
<feature type="domain" description="RNA polymerase sigma factor 70 region 4 type 2" evidence="9">
    <location>
        <begin position="110"/>
        <end position="163"/>
    </location>
</feature>
<proteinExistence type="inferred from homology"/>
<evidence type="ECO:0000256" key="6">
    <source>
        <dbReference type="RuleBase" id="RU000716"/>
    </source>
</evidence>
<reference evidence="10 11" key="1">
    <citation type="submission" date="2018-01" db="EMBL/GenBank/DDBJ databases">
        <title>Arthrobacter sp. nov., from glaciers in China.</title>
        <authorList>
            <person name="Liu Q."/>
            <person name="Xin Y.-H."/>
        </authorList>
    </citation>
    <scope>NUCLEOTIDE SEQUENCE [LARGE SCALE GENOMIC DNA]</scope>
    <source>
        <strain evidence="10 11">HLT2-12-2</strain>
    </source>
</reference>
<dbReference type="InterPro" id="IPR014284">
    <property type="entry name" value="RNA_pol_sigma-70_dom"/>
</dbReference>
<dbReference type="GO" id="GO:0003677">
    <property type="term" value="F:DNA binding"/>
    <property type="evidence" value="ECO:0007669"/>
    <property type="project" value="UniProtKB-KW"/>
</dbReference>
<feature type="domain" description="RNA polymerase sigma-70 region 2" evidence="8">
    <location>
        <begin position="16"/>
        <end position="82"/>
    </location>
</feature>
<dbReference type="EMBL" id="PPXC01000001">
    <property type="protein sequence ID" value="POH75460.1"/>
    <property type="molecule type" value="Genomic_DNA"/>
</dbReference>
<dbReference type="SUPFAM" id="SSF88946">
    <property type="entry name" value="Sigma2 domain of RNA polymerase sigma factors"/>
    <property type="match status" value="1"/>
</dbReference>
<accession>A0A2S4A1U2</accession>
<organism evidence="10 11">
    <name type="scientific">Arthrobacter glacialis</name>
    <dbReference type="NCBI Taxonomy" id="1664"/>
    <lineage>
        <taxon>Bacteria</taxon>
        <taxon>Bacillati</taxon>
        <taxon>Actinomycetota</taxon>
        <taxon>Actinomycetes</taxon>
        <taxon>Micrococcales</taxon>
        <taxon>Micrococcaceae</taxon>
        <taxon>Arthrobacter</taxon>
    </lineage>
</organism>
<evidence type="ECO:0000313" key="10">
    <source>
        <dbReference type="EMBL" id="POH75460.1"/>
    </source>
</evidence>
<feature type="region of interest" description="Disordered" evidence="7">
    <location>
        <begin position="76"/>
        <end position="101"/>
    </location>
</feature>
<dbReference type="NCBIfam" id="TIGR02937">
    <property type="entry name" value="sigma70-ECF"/>
    <property type="match status" value="1"/>
</dbReference>
<evidence type="ECO:0000256" key="2">
    <source>
        <dbReference type="ARBA" id="ARBA00023015"/>
    </source>
</evidence>
<comment type="caution">
    <text evidence="10">The sequence shown here is derived from an EMBL/GenBank/DDBJ whole genome shotgun (WGS) entry which is preliminary data.</text>
</comment>
<dbReference type="AlphaFoldDB" id="A0A2S4A1U2"/>
<dbReference type="InterPro" id="IPR036388">
    <property type="entry name" value="WH-like_DNA-bd_sf"/>
</dbReference>
<evidence type="ECO:0000259" key="8">
    <source>
        <dbReference type="Pfam" id="PF04542"/>
    </source>
</evidence>
<dbReference type="PANTHER" id="PTHR43133">
    <property type="entry name" value="RNA POLYMERASE ECF-TYPE SIGMA FACTO"/>
    <property type="match status" value="1"/>
</dbReference>
<dbReference type="PROSITE" id="PS01063">
    <property type="entry name" value="SIGMA70_ECF"/>
    <property type="match status" value="1"/>
</dbReference>
<sequence>MAERAGDGDVAAFEALARRHGPLMRAYARRLARTYDEADDVVQDALITAWKDIGSLQDGTAVKAWLMRIVGRRAVDAGRRRKSHGNVDEQPETADKAPTPDQAAVAGSARQALSTALARLPEEQRRCWVLKEFGGQSYEEIAEALGISAASVRGRLARARTTLVKEMEEWR</sequence>
<evidence type="ECO:0000256" key="3">
    <source>
        <dbReference type="ARBA" id="ARBA00023082"/>
    </source>
</evidence>